<keyword evidence="2" id="KW-1185">Reference proteome</keyword>
<gene>
    <name evidence="1" type="ORF">DL762_009890</name>
</gene>
<evidence type="ECO:0000313" key="2">
    <source>
        <dbReference type="Proteomes" id="UP000294003"/>
    </source>
</evidence>
<accession>A0ABY0GSG0</accession>
<dbReference type="EMBL" id="QJNS01000698">
    <property type="protein sequence ID" value="RYO75700.1"/>
    <property type="molecule type" value="Genomic_DNA"/>
</dbReference>
<protein>
    <submittedName>
        <fullName evidence="1">Uncharacterized protein</fullName>
    </submittedName>
</protein>
<organism evidence="1 2">
    <name type="scientific">Monosporascus cannonballus</name>
    <dbReference type="NCBI Taxonomy" id="155416"/>
    <lineage>
        <taxon>Eukaryota</taxon>
        <taxon>Fungi</taxon>
        <taxon>Dikarya</taxon>
        <taxon>Ascomycota</taxon>
        <taxon>Pezizomycotina</taxon>
        <taxon>Sordariomycetes</taxon>
        <taxon>Xylariomycetidae</taxon>
        <taxon>Xylariales</taxon>
        <taxon>Xylariales incertae sedis</taxon>
        <taxon>Monosporascus</taxon>
    </lineage>
</organism>
<proteinExistence type="predicted"/>
<dbReference type="Proteomes" id="UP000294003">
    <property type="component" value="Unassembled WGS sequence"/>
</dbReference>
<reference evidence="1 2" key="1">
    <citation type="submission" date="2018-06" db="EMBL/GenBank/DDBJ databases">
        <title>Complete Genomes of Monosporascus.</title>
        <authorList>
            <person name="Robinson A.J."/>
            <person name="Natvig D.O."/>
        </authorList>
    </citation>
    <scope>NUCLEOTIDE SEQUENCE [LARGE SCALE GENOMIC DNA]</scope>
    <source>
        <strain evidence="1 2">CBS 609.92</strain>
    </source>
</reference>
<evidence type="ECO:0000313" key="1">
    <source>
        <dbReference type="EMBL" id="RYO75700.1"/>
    </source>
</evidence>
<name>A0ABY0GSG0_9PEZI</name>
<comment type="caution">
    <text evidence="1">The sequence shown here is derived from an EMBL/GenBank/DDBJ whole genome shotgun (WGS) entry which is preliminary data.</text>
</comment>
<sequence>MVRFPAGLPIPNSPLICVFIVDSAAPAHPCANISSERTAMLLEREVKGQYWGSKWSSSPDVRTTILLSPPWFKAE</sequence>